<dbReference type="PANTHER" id="PTHR33795">
    <property type="entry name" value="INSERTION ELEMENT IS150 PROTEIN INSJ"/>
    <property type="match status" value="1"/>
</dbReference>
<evidence type="ECO:0000313" key="2">
    <source>
        <dbReference type="EMBL" id="KAA5388045.1"/>
    </source>
</evidence>
<dbReference type="Proteomes" id="UP000481616">
    <property type="component" value="Unassembled WGS sequence"/>
</dbReference>
<feature type="non-terminal residue" evidence="2">
    <location>
        <position position="1"/>
    </location>
</feature>
<feature type="region of interest" description="Disordered" evidence="1">
    <location>
        <begin position="15"/>
        <end position="40"/>
    </location>
</feature>
<evidence type="ECO:0000313" key="3">
    <source>
        <dbReference type="Proteomes" id="UP000481616"/>
    </source>
</evidence>
<proteinExistence type="predicted"/>
<sequence>FVIRQWERLYQNQGAEGLRRKPQRRRSAMSKSKTKKVKLKTTPHEELLKELEYLRAENAYLKKLQALVEERIVRESGKEPKPSKD</sequence>
<dbReference type="EMBL" id="VVYY01000157">
    <property type="protein sequence ID" value="KAA5388045.1"/>
    <property type="molecule type" value="Genomic_DNA"/>
</dbReference>
<name>A0A4Q5HCE7_9BACT</name>
<gene>
    <name evidence="2" type="ORF">F2Y58_25255</name>
</gene>
<evidence type="ECO:0000256" key="1">
    <source>
        <dbReference type="SAM" id="MobiDB-lite"/>
    </source>
</evidence>
<feature type="compositionally biased region" description="Basic residues" evidence="1">
    <location>
        <begin position="20"/>
        <end position="40"/>
    </location>
</feature>
<protein>
    <submittedName>
        <fullName evidence="2">Transposase</fullName>
    </submittedName>
</protein>
<organism evidence="2 3">
    <name type="scientific">Phocaeicola dorei</name>
    <dbReference type="NCBI Taxonomy" id="357276"/>
    <lineage>
        <taxon>Bacteria</taxon>
        <taxon>Pseudomonadati</taxon>
        <taxon>Bacteroidota</taxon>
        <taxon>Bacteroidia</taxon>
        <taxon>Bacteroidales</taxon>
        <taxon>Bacteroidaceae</taxon>
        <taxon>Phocaeicola</taxon>
    </lineage>
</organism>
<comment type="caution">
    <text evidence="2">The sequence shown here is derived from an EMBL/GenBank/DDBJ whole genome shotgun (WGS) entry which is preliminary data.</text>
</comment>
<reference evidence="2 3" key="1">
    <citation type="journal article" date="2019" name="Nat. Med.">
        <title>A library of human gut bacterial isolates paired with longitudinal multiomics data enables mechanistic microbiome research.</title>
        <authorList>
            <person name="Poyet M."/>
            <person name="Groussin M."/>
            <person name="Gibbons S.M."/>
            <person name="Avila-Pacheco J."/>
            <person name="Jiang X."/>
            <person name="Kearney S.M."/>
            <person name="Perrotta A.R."/>
            <person name="Berdy B."/>
            <person name="Zhao S."/>
            <person name="Lieberman T.D."/>
            <person name="Swanson P.K."/>
            <person name="Smith M."/>
            <person name="Roesemann S."/>
            <person name="Alexander J.E."/>
            <person name="Rich S.A."/>
            <person name="Livny J."/>
            <person name="Vlamakis H."/>
            <person name="Clish C."/>
            <person name="Bullock K."/>
            <person name="Deik A."/>
            <person name="Scott J."/>
            <person name="Pierce K.A."/>
            <person name="Xavier R.J."/>
            <person name="Alm E.J."/>
        </authorList>
    </citation>
    <scope>NUCLEOTIDE SEQUENCE [LARGE SCALE GENOMIC DNA]</scope>
    <source>
        <strain evidence="2 3">BIOML-A1</strain>
    </source>
</reference>
<dbReference type="AlphaFoldDB" id="A0A4Q5HCE7"/>
<accession>A0A4Q5HCE7</accession>
<dbReference type="InterPro" id="IPR052057">
    <property type="entry name" value="IS150/IS1296_orfA-like"/>
</dbReference>
<dbReference type="PANTHER" id="PTHR33795:SF1">
    <property type="entry name" value="INSERTION ELEMENT IS150 PROTEIN INSJ"/>
    <property type="match status" value="1"/>
</dbReference>